<dbReference type="InterPro" id="IPR001296">
    <property type="entry name" value="Glyco_trans_1"/>
</dbReference>
<dbReference type="Pfam" id="PF13439">
    <property type="entry name" value="Glyco_transf_4"/>
    <property type="match status" value="1"/>
</dbReference>
<evidence type="ECO:0000313" key="4">
    <source>
        <dbReference type="Proteomes" id="UP000002028"/>
    </source>
</evidence>
<reference evidence="3 4" key="1">
    <citation type="journal article" date="2010" name="Stand. Genomic Sci.">
        <title>Complete genome sequence of Spirosoma linguale type strain (1).</title>
        <authorList>
            <person name="Lail K."/>
            <person name="Sikorski J."/>
            <person name="Saunders E."/>
            <person name="Lapidus A."/>
            <person name="Glavina Del Rio T."/>
            <person name="Copeland A."/>
            <person name="Tice H."/>
            <person name="Cheng J.-F."/>
            <person name="Lucas S."/>
            <person name="Nolan M."/>
            <person name="Bruce D."/>
            <person name="Goodwin L."/>
            <person name="Pitluck S."/>
            <person name="Ivanova N."/>
            <person name="Mavromatis K."/>
            <person name="Ovchinnikova G."/>
            <person name="Pati A."/>
            <person name="Chen A."/>
            <person name="Palaniappan K."/>
            <person name="Land M."/>
            <person name="Hauser L."/>
            <person name="Chang Y.-J."/>
            <person name="Jeffries C.D."/>
            <person name="Chain P."/>
            <person name="Brettin T."/>
            <person name="Detter J.C."/>
            <person name="Schuetze A."/>
            <person name="Rohde M."/>
            <person name="Tindall B.J."/>
            <person name="Goeker M."/>
            <person name="Bristow J."/>
            <person name="Eisen J.A."/>
            <person name="Markowitz V."/>
            <person name="Hugenholtz P."/>
            <person name="Kyrpides N.C."/>
            <person name="Klenk H.-P."/>
            <person name="Chen F."/>
        </authorList>
    </citation>
    <scope>NUCLEOTIDE SEQUENCE [LARGE SCALE GENOMIC DNA]</scope>
    <source>
        <strain evidence="4">ATCC 33905 / DSM 74 / LMG 10896 / Claus 1</strain>
    </source>
</reference>
<name>D2QJL4_SPILD</name>
<dbReference type="SUPFAM" id="SSF53756">
    <property type="entry name" value="UDP-Glycosyltransferase/glycogen phosphorylase"/>
    <property type="match status" value="1"/>
</dbReference>
<dbReference type="eggNOG" id="COG0438">
    <property type="taxonomic scope" value="Bacteria"/>
</dbReference>
<proteinExistence type="predicted"/>
<accession>D2QJL4</accession>
<organism evidence="3 4">
    <name type="scientific">Spirosoma linguale (strain ATCC 33905 / DSM 74 / LMG 10896 / Claus 1)</name>
    <dbReference type="NCBI Taxonomy" id="504472"/>
    <lineage>
        <taxon>Bacteria</taxon>
        <taxon>Pseudomonadati</taxon>
        <taxon>Bacteroidota</taxon>
        <taxon>Cytophagia</taxon>
        <taxon>Cytophagales</taxon>
        <taxon>Cytophagaceae</taxon>
        <taxon>Spirosoma</taxon>
    </lineage>
</organism>
<feature type="domain" description="Glycosyltransferase subfamily 4-like N-terminal" evidence="2">
    <location>
        <begin position="15"/>
        <end position="170"/>
    </location>
</feature>
<dbReference type="Gene3D" id="3.40.50.2000">
    <property type="entry name" value="Glycogen Phosphorylase B"/>
    <property type="match status" value="2"/>
</dbReference>
<dbReference type="Proteomes" id="UP000002028">
    <property type="component" value="Chromosome"/>
</dbReference>
<dbReference type="PANTHER" id="PTHR45947">
    <property type="entry name" value="SULFOQUINOVOSYL TRANSFERASE SQD2"/>
    <property type="match status" value="1"/>
</dbReference>
<evidence type="ECO:0000259" key="1">
    <source>
        <dbReference type="Pfam" id="PF00534"/>
    </source>
</evidence>
<dbReference type="Pfam" id="PF00534">
    <property type="entry name" value="Glycos_transf_1"/>
    <property type="match status" value="1"/>
</dbReference>
<dbReference type="RefSeq" id="WP_012928570.1">
    <property type="nucleotide sequence ID" value="NC_013730.1"/>
</dbReference>
<evidence type="ECO:0000259" key="2">
    <source>
        <dbReference type="Pfam" id="PF13439"/>
    </source>
</evidence>
<keyword evidence="4" id="KW-1185">Reference proteome</keyword>
<dbReference type="STRING" id="504472.Slin_4073"/>
<dbReference type="GO" id="GO:0016757">
    <property type="term" value="F:glycosyltransferase activity"/>
    <property type="evidence" value="ECO:0007669"/>
    <property type="project" value="InterPro"/>
</dbReference>
<sequence length="377" mass="42478">MKIVMSADWFYPAQVGGSANTIYWQAKALTAEGHQVSIVATSQNIDKSVPRNRWLPMDCGRVIYTKNLHFYLPFRHILYGLKAIRKADIVHVNSLFYPASFVWIIACRLRGKPVVWSPHGELSPAALRFRPYLKRCLLLLFRCVSAGVLFHATSVDEVRQIQRRFGARVQVAKLRTMMELPLPVVRVARPYLLFMGRLHPIKGIERLLEALAGSDVFLKSSYSLQIAGPDTDKAYTRKLKDQVDRLGLSAKVCFIGAVQGKVKEHIYANAHVLILPSHAENFGNVVIESLAQGTPVIASTNTPWQVLETKQTGRWVPNDAESLQKAVEMFLTMTPDQYAGYRARAAQLARIDYTIHAHVALWSDVYQAASAQHRSVW</sequence>
<protein>
    <submittedName>
        <fullName evidence="3">Glycosyl transferase group 1</fullName>
    </submittedName>
</protein>
<dbReference type="CAZy" id="GT4">
    <property type="family name" value="Glycosyltransferase Family 4"/>
</dbReference>
<dbReference type="InterPro" id="IPR050194">
    <property type="entry name" value="Glycosyltransferase_grp1"/>
</dbReference>
<dbReference type="EMBL" id="CP001769">
    <property type="protein sequence ID" value="ADB40060.1"/>
    <property type="molecule type" value="Genomic_DNA"/>
</dbReference>
<gene>
    <name evidence="3" type="ordered locus">Slin_4073</name>
</gene>
<dbReference type="KEGG" id="sli:Slin_4073"/>
<dbReference type="InterPro" id="IPR028098">
    <property type="entry name" value="Glyco_trans_4-like_N"/>
</dbReference>
<feature type="domain" description="Glycosyl transferase family 1" evidence="1">
    <location>
        <begin position="189"/>
        <end position="334"/>
    </location>
</feature>
<dbReference type="AlphaFoldDB" id="D2QJL4"/>
<dbReference type="HOGENOM" id="CLU_009583_2_1_10"/>
<dbReference type="PANTHER" id="PTHR45947:SF3">
    <property type="entry name" value="SULFOQUINOVOSYL TRANSFERASE SQD2"/>
    <property type="match status" value="1"/>
</dbReference>
<evidence type="ECO:0000313" key="3">
    <source>
        <dbReference type="EMBL" id="ADB40060.1"/>
    </source>
</evidence>
<keyword evidence="3" id="KW-0808">Transferase</keyword>